<gene>
    <name evidence="1" type="ORF">Dsi01nite_111480</name>
</gene>
<dbReference type="AlphaFoldDB" id="A0A919PZ60"/>
<proteinExistence type="predicted"/>
<sequence length="44" mass="4806">MRYLTRQFAIGALRRGRGIEQFLGGIQLGGEAAIQWVAISPMDG</sequence>
<evidence type="ECO:0000313" key="2">
    <source>
        <dbReference type="Proteomes" id="UP000660611"/>
    </source>
</evidence>
<organism evidence="1 2">
    <name type="scientific">Dactylosporangium siamense</name>
    <dbReference type="NCBI Taxonomy" id="685454"/>
    <lineage>
        <taxon>Bacteria</taxon>
        <taxon>Bacillati</taxon>
        <taxon>Actinomycetota</taxon>
        <taxon>Actinomycetes</taxon>
        <taxon>Micromonosporales</taxon>
        <taxon>Micromonosporaceae</taxon>
        <taxon>Dactylosporangium</taxon>
    </lineage>
</organism>
<dbReference type="EMBL" id="BONQ01000211">
    <property type="protein sequence ID" value="GIG53107.1"/>
    <property type="molecule type" value="Genomic_DNA"/>
</dbReference>
<keyword evidence="2" id="KW-1185">Reference proteome</keyword>
<comment type="caution">
    <text evidence="1">The sequence shown here is derived from an EMBL/GenBank/DDBJ whole genome shotgun (WGS) entry which is preliminary data.</text>
</comment>
<reference evidence="1" key="1">
    <citation type="submission" date="2021-01" db="EMBL/GenBank/DDBJ databases">
        <title>Whole genome shotgun sequence of Dactylosporangium siamense NBRC 106093.</title>
        <authorList>
            <person name="Komaki H."/>
            <person name="Tamura T."/>
        </authorList>
    </citation>
    <scope>NUCLEOTIDE SEQUENCE</scope>
    <source>
        <strain evidence="1">NBRC 106093</strain>
    </source>
</reference>
<evidence type="ECO:0000313" key="1">
    <source>
        <dbReference type="EMBL" id="GIG53107.1"/>
    </source>
</evidence>
<accession>A0A919PZ60</accession>
<name>A0A919PZ60_9ACTN</name>
<protein>
    <submittedName>
        <fullName evidence="1">Uncharacterized protein</fullName>
    </submittedName>
</protein>
<dbReference type="Proteomes" id="UP000660611">
    <property type="component" value="Unassembled WGS sequence"/>
</dbReference>
<dbReference type="RefSeq" id="WP_275423525.1">
    <property type="nucleotide sequence ID" value="NZ_BAAAVW010000050.1"/>
</dbReference>